<organism evidence="3 4">
    <name type="scientific">Amycolatopsis heterodermiae</name>
    <dbReference type="NCBI Taxonomy" id="3110235"/>
    <lineage>
        <taxon>Bacteria</taxon>
        <taxon>Bacillati</taxon>
        <taxon>Actinomycetota</taxon>
        <taxon>Actinomycetes</taxon>
        <taxon>Pseudonocardiales</taxon>
        <taxon>Pseudonocardiaceae</taxon>
        <taxon>Amycolatopsis</taxon>
    </lineage>
</organism>
<dbReference type="Gene3D" id="3.40.50.300">
    <property type="entry name" value="P-loop containing nucleotide triphosphate hydrolases"/>
    <property type="match status" value="1"/>
</dbReference>
<dbReference type="EMBL" id="JAYFSI010000002">
    <property type="protein sequence ID" value="MEA5360244.1"/>
    <property type="molecule type" value="Genomic_DNA"/>
</dbReference>
<feature type="region of interest" description="Disordered" evidence="1">
    <location>
        <begin position="998"/>
        <end position="1032"/>
    </location>
</feature>
<feature type="domain" description="NACHT" evidence="2">
    <location>
        <begin position="282"/>
        <end position="448"/>
    </location>
</feature>
<dbReference type="InterPro" id="IPR009003">
    <property type="entry name" value="Peptidase_S1_PA"/>
</dbReference>
<evidence type="ECO:0000256" key="1">
    <source>
        <dbReference type="SAM" id="MobiDB-lite"/>
    </source>
</evidence>
<gene>
    <name evidence="3" type="ORF">VA596_11920</name>
</gene>
<comment type="caution">
    <text evidence="3">The sequence shown here is derived from an EMBL/GenBank/DDBJ whole genome shotgun (WGS) entry which is preliminary data.</text>
</comment>
<protein>
    <submittedName>
        <fullName evidence="3">NACHT domain-containing protein</fullName>
    </submittedName>
</protein>
<sequence length="1199" mass="131062">MDDRPGPLGLTYLGRVLFGGVPVGSCFQVAEGVVVTACHVLADLGLAQVGAEVDVDELVVDSVGRLARIVRVIPETDLAVLTLDRPFAASVPGFALSERVPVTTPLTVDGFGVLAGDQGFRSLPAQGRWTGVAVRDDGVRLGVMDGKDVPVGMSGAPVRRLSDGAVVGVVSAHYNSPDREGWYRGNVWLSRVEDLLPVLTGLATVPVDDGLAAVREYLGDMTRSAQLHPYFEVASDAPALGAVYLPQRIRLTAGREENGAAAADWRAEPALRIMEVDDDCVVVAGPGMGKSSLLRSISVTLAERWTGANTAAELPVRVPAVSLVGAETTVFESIAVGVRAELAGVTTDHDRPPEFFATPPSGTRWLLLVDGLDEILDDENRQRVLRRLADLTRRGGPSRYRVVLTMRPLDDEALSAGLDVLGWRPRRYELLPFTTDEVTQLAAAWFQHLGVAEPERQAERFAAELAVRGIQPLARTPLMAAMLCQLKAAAPSRLLPDSRGAIYREFVERLQQRLAARGIQGAAAQVEAMMARYGLDTRTQAESVVARAQRLLARWAAARHIGDTRPVLDFVLEQPEAGRPDNDTLSASAWRAFIDGVLRRAGVLDERAGELVFLHHTLEEYFSASQHPDRDAAKRDILRVRRSWVGRPRWRRPRDSDSYVGFILDNGTLTSDIEPLLTTLVAYCGKHRDLAVVRFIAAQRQLGSRIPRPVLDALTEVLDRIGRDPKVLDRQRFEAAELLAEVDHDRGVDLLEYVSSDATASLAQLDAVRALSALDRDRGAAVLRSLATSSDERGPRRVEAAALLARLDLDRGTQLLRELAETQGYSYRVEAATALAKLESVPGVELLTALAMDNELWAGKRLDAARELVRVDPDRGIDLLATAAEAVLEFSLQHQDTYMSRGELRRAGLRGLGLEQSRRQHRAEELRAASEGVRVLADADPDRAVSLLQRFSTGGQLTDDDREWLQTEIGELAGRSTNVENETTLDADAQWVRSQLSQLLTRYRPRPPTTIGSADREDPGQPKSSSGLLASLDDPRAADGLYSVARDDSASDWQRAVAVRQLVELRDPRAADLLTERLRNPETSKFRTVDTALRLVELGDPRGRDILHAMALDTSLDGRYRAQAAAALARVGDPRGSEILDRMIADHNDFSGALNAIEKLAATDHQRATAALKEVTAAIPLRDLRHTLEALFVRLLLRR</sequence>
<dbReference type="InterPro" id="IPR016024">
    <property type="entry name" value="ARM-type_fold"/>
</dbReference>
<dbReference type="InterPro" id="IPR011989">
    <property type="entry name" value="ARM-like"/>
</dbReference>
<dbReference type="Pfam" id="PF05729">
    <property type="entry name" value="NACHT"/>
    <property type="match status" value="1"/>
</dbReference>
<evidence type="ECO:0000313" key="4">
    <source>
        <dbReference type="Proteomes" id="UP001304298"/>
    </source>
</evidence>
<reference evidence="3 4" key="1">
    <citation type="submission" date="2023-12" db="EMBL/GenBank/DDBJ databases">
        <title>Amycolatopsis sp. V23-08.</title>
        <authorList>
            <person name="Somphong A."/>
        </authorList>
    </citation>
    <scope>NUCLEOTIDE SEQUENCE [LARGE SCALE GENOMIC DNA]</scope>
    <source>
        <strain evidence="3 4">V23-08</strain>
    </source>
</reference>
<dbReference type="SUPFAM" id="SSF48371">
    <property type="entry name" value="ARM repeat"/>
    <property type="match status" value="2"/>
</dbReference>
<name>A0ABU5R3K5_9PSEU</name>
<evidence type="ECO:0000313" key="3">
    <source>
        <dbReference type="EMBL" id="MEA5360244.1"/>
    </source>
</evidence>
<accession>A0ABU5R3K5</accession>
<dbReference type="Gene3D" id="1.25.10.10">
    <property type="entry name" value="Leucine-rich Repeat Variant"/>
    <property type="match status" value="1"/>
</dbReference>
<keyword evidence="4" id="KW-1185">Reference proteome</keyword>
<proteinExistence type="predicted"/>
<dbReference type="Proteomes" id="UP001304298">
    <property type="component" value="Unassembled WGS sequence"/>
</dbReference>
<dbReference type="RefSeq" id="WP_323326209.1">
    <property type="nucleotide sequence ID" value="NZ_JAYFSI010000002.1"/>
</dbReference>
<dbReference type="SMART" id="SM00567">
    <property type="entry name" value="EZ_HEAT"/>
    <property type="match status" value="6"/>
</dbReference>
<evidence type="ECO:0000259" key="2">
    <source>
        <dbReference type="Pfam" id="PF05729"/>
    </source>
</evidence>
<dbReference type="SUPFAM" id="SSF52540">
    <property type="entry name" value="P-loop containing nucleoside triphosphate hydrolases"/>
    <property type="match status" value="1"/>
</dbReference>
<dbReference type="InterPro" id="IPR007111">
    <property type="entry name" value="NACHT_NTPase"/>
</dbReference>
<dbReference type="SUPFAM" id="SSF50494">
    <property type="entry name" value="Trypsin-like serine proteases"/>
    <property type="match status" value="1"/>
</dbReference>
<dbReference type="InterPro" id="IPR027417">
    <property type="entry name" value="P-loop_NTPase"/>
</dbReference>
<dbReference type="InterPro" id="IPR004155">
    <property type="entry name" value="PBS_lyase_HEAT"/>
</dbReference>
<dbReference type="Pfam" id="PF13365">
    <property type="entry name" value="Trypsin_2"/>
    <property type="match status" value="1"/>
</dbReference>